<evidence type="ECO:0000313" key="2">
    <source>
        <dbReference type="EMBL" id="AXY98639.1"/>
    </source>
</evidence>
<dbReference type="Pfam" id="PF00534">
    <property type="entry name" value="Glycos_transf_1"/>
    <property type="match status" value="1"/>
</dbReference>
<keyword evidence="2" id="KW-0614">Plasmid</keyword>
<reference evidence="2" key="1">
    <citation type="submission" date="2017-10" db="EMBL/GenBank/DDBJ databases">
        <authorList>
            <person name="Lv L."/>
            <person name="Song Q."/>
            <person name="Zhang Q."/>
            <person name="Liu J."/>
        </authorList>
    </citation>
    <scope>NUCLEOTIDE SEQUENCE</scope>
    <source>
        <strain evidence="2">SDX5C133</strain>
        <plasmid evidence="2">pHNSD133T1</plasmid>
    </source>
</reference>
<organism evidence="2">
    <name type="scientific">Escherichia coli</name>
    <dbReference type="NCBI Taxonomy" id="562"/>
    <lineage>
        <taxon>Bacteria</taxon>
        <taxon>Pseudomonadati</taxon>
        <taxon>Pseudomonadota</taxon>
        <taxon>Gammaproteobacteria</taxon>
        <taxon>Enterobacterales</taxon>
        <taxon>Enterobacteriaceae</taxon>
        <taxon>Escherichia</taxon>
    </lineage>
</organism>
<dbReference type="Gene3D" id="3.40.50.2000">
    <property type="entry name" value="Glycogen Phosphorylase B"/>
    <property type="match status" value="1"/>
</dbReference>
<feature type="domain" description="Glycosyl transferase family 1" evidence="1">
    <location>
        <begin position="40"/>
        <end position="126"/>
    </location>
</feature>
<sequence>MNLQRLTVPYEARTLTDDGLVTIDPGNISVTPYRRTPVPATEFAAELRKSDVFIVTHPESLGLTVLEAAMCGALVLTPPDCLPPDRLALVNHMVIKSRIDWDEVIARVDRVKNAEKVQCHTWSAIAEKMLETFITQKPSCGNG</sequence>
<accession>A0A3G1T395</accession>
<proteinExistence type="predicted"/>
<gene>
    <name evidence="2" type="ORF">pHNSD133T1_137</name>
</gene>
<geneLocation type="plasmid" evidence="2">
    <name>pHNSD133T1</name>
</geneLocation>
<dbReference type="AlphaFoldDB" id="A0A3G1T395"/>
<dbReference type="InterPro" id="IPR001296">
    <property type="entry name" value="Glyco_trans_1"/>
</dbReference>
<dbReference type="GO" id="GO:0016757">
    <property type="term" value="F:glycosyltransferase activity"/>
    <property type="evidence" value="ECO:0007669"/>
    <property type="project" value="InterPro"/>
</dbReference>
<evidence type="ECO:0000259" key="1">
    <source>
        <dbReference type="Pfam" id="PF00534"/>
    </source>
</evidence>
<protein>
    <recommendedName>
        <fullName evidence="1">Glycosyl transferase family 1 domain-containing protein</fullName>
    </recommendedName>
</protein>
<name>A0A3G1T395_ECOLX</name>
<dbReference type="EMBL" id="MG196293">
    <property type="protein sequence ID" value="AXY98639.1"/>
    <property type="molecule type" value="Genomic_DNA"/>
</dbReference>
<dbReference type="SUPFAM" id="SSF53756">
    <property type="entry name" value="UDP-Glycosyltransferase/glycogen phosphorylase"/>
    <property type="match status" value="1"/>
</dbReference>